<dbReference type="AlphaFoldDB" id="A0A511W4K5"/>
<protein>
    <recommendedName>
        <fullName evidence="7 18">Phosphatidate cytidylyltransferase</fullName>
        <ecNumber evidence="6 18">2.7.7.41</ecNumber>
    </recommendedName>
</protein>
<comment type="pathway">
    <text evidence="3 18">Phospholipid metabolism; CDP-diacylglycerol biosynthesis; CDP-diacylglycerol from sn-glycerol 3-phosphate: step 3/3.</text>
</comment>
<keyword evidence="16" id="KW-0594">Phospholipid biosynthesis</keyword>
<evidence type="ECO:0000256" key="3">
    <source>
        <dbReference type="ARBA" id="ARBA00005119"/>
    </source>
</evidence>
<evidence type="ECO:0000256" key="4">
    <source>
        <dbReference type="ARBA" id="ARBA00005189"/>
    </source>
</evidence>
<accession>A0A511W4K5</accession>
<evidence type="ECO:0000256" key="16">
    <source>
        <dbReference type="ARBA" id="ARBA00023209"/>
    </source>
</evidence>
<evidence type="ECO:0000256" key="17">
    <source>
        <dbReference type="ARBA" id="ARBA00023264"/>
    </source>
</evidence>
<feature type="transmembrane region" description="Helical" evidence="19">
    <location>
        <begin position="198"/>
        <end position="219"/>
    </location>
</feature>
<feature type="transmembrane region" description="Helical" evidence="19">
    <location>
        <begin position="82"/>
        <end position="99"/>
    </location>
</feature>
<evidence type="ECO:0000313" key="21">
    <source>
        <dbReference type="Proteomes" id="UP000321440"/>
    </source>
</evidence>
<dbReference type="EC" id="2.7.7.41" evidence="6 18"/>
<evidence type="ECO:0000256" key="6">
    <source>
        <dbReference type="ARBA" id="ARBA00012487"/>
    </source>
</evidence>
<keyword evidence="9" id="KW-0444">Lipid biosynthesis</keyword>
<gene>
    <name evidence="20" type="primary">cdsA</name>
    <name evidence="20" type="ORF">AHA02nite_07290</name>
</gene>
<feature type="transmembrane region" description="Helical" evidence="19">
    <location>
        <begin position="6"/>
        <end position="38"/>
    </location>
</feature>
<comment type="pathway">
    <text evidence="4">Lipid metabolism.</text>
</comment>
<feature type="transmembrane region" description="Helical" evidence="19">
    <location>
        <begin position="108"/>
        <end position="126"/>
    </location>
</feature>
<proteinExistence type="inferred from homology"/>
<dbReference type="PANTHER" id="PTHR46382:SF1">
    <property type="entry name" value="PHOSPHATIDATE CYTIDYLYLTRANSFERASE"/>
    <property type="match status" value="1"/>
</dbReference>
<evidence type="ECO:0000256" key="10">
    <source>
        <dbReference type="ARBA" id="ARBA00022679"/>
    </source>
</evidence>
<evidence type="ECO:0000256" key="9">
    <source>
        <dbReference type="ARBA" id="ARBA00022516"/>
    </source>
</evidence>
<comment type="similarity">
    <text evidence="5 18">Belongs to the CDS family.</text>
</comment>
<dbReference type="Pfam" id="PF01148">
    <property type="entry name" value="CTP_transf_1"/>
    <property type="match status" value="1"/>
</dbReference>
<evidence type="ECO:0000256" key="14">
    <source>
        <dbReference type="ARBA" id="ARBA00023098"/>
    </source>
</evidence>
<comment type="caution">
    <text evidence="20">The sequence shown here is derived from an EMBL/GenBank/DDBJ whole genome shotgun (WGS) entry which is preliminary data.</text>
</comment>
<dbReference type="PANTHER" id="PTHR46382">
    <property type="entry name" value="PHOSPHATIDATE CYTIDYLYLTRANSFERASE"/>
    <property type="match status" value="1"/>
</dbReference>
<evidence type="ECO:0000256" key="13">
    <source>
        <dbReference type="ARBA" id="ARBA00022989"/>
    </source>
</evidence>
<dbReference type="PROSITE" id="PS01315">
    <property type="entry name" value="CDS"/>
    <property type="match status" value="1"/>
</dbReference>
<feature type="transmembrane region" description="Helical" evidence="19">
    <location>
        <begin position="172"/>
        <end position="192"/>
    </location>
</feature>
<keyword evidence="15 19" id="KW-0472">Membrane</keyword>
<keyword evidence="11 18" id="KW-0812">Transmembrane</keyword>
<dbReference type="Proteomes" id="UP000321440">
    <property type="component" value="Unassembled WGS sequence"/>
</dbReference>
<keyword evidence="10 18" id="KW-0808">Transferase</keyword>
<evidence type="ECO:0000256" key="7">
    <source>
        <dbReference type="ARBA" id="ARBA00019373"/>
    </source>
</evidence>
<dbReference type="EMBL" id="BJYA01000002">
    <property type="protein sequence ID" value="GEN44953.1"/>
    <property type="molecule type" value="Genomic_DNA"/>
</dbReference>
<dbReference type="OrthoDB" id="9799199at2"/>
<dbReference type="InterPro" id="IPR000374">
    <property type="entry name" value="PC_trans"/>
</dbReference>
<keyword evidence="8" id="KW-1003">Cell membrane</keyword>
<dbReference type="GO" id="GO:0005886">
    <property type="term" value="C:plasma membrane"/>
    <property type="evidence" value="ECO:0007669"/>
    <property type="project" value="UniProtKB-SubCell"/>
</dbReference>
<dbReference type="GO" id="GO:0004605">
    <property type="term" value="F:phosphatidate cytidylyltransferase activity"/>
    <property type="evidence" value="ECO:0007669"/>
    <property type="project" value="UniProtKB-EC"/>
</dbReference>
<evidence type="ECO:0000256" key="8">
    <source>
        <dbReference type="ARBA" id="ARBA00022475"/>
    </source>
</evidence>
<evidence type="ECO:0000313" key="20">
    <source>
        <dbReference type="EMBL" id="GEN44953.1"/>
    </source>
</evidence>
<evidence type="ECO:0000256" key="15">
    <source>
        <dbReference type="ARBA" id="ARBA00023136"/>
    </source>
</evidence>
<reference evidence="20 21" key="1">
    <citation type="submission" date="2019-07" db="EMBL/GenBank/DDBJ databases">
        <title>Whole genome shotgun sequence of Alkalibacillus haloalkaliphilus NBRC 103110.</title>
        <authorList>
            <person name="Hosoyama A."/>
            <person name="Uohara A."/>
            <person name="Ohji S."/>
            <person name="Ichikawa N."/>
        </authorList>
    </citation>
    <scope>NUCLEOTIDE SEQUENCE [LARGE SCALE GENOMIC DNA]</scope>
    <source>
        <strain evidence="20 21">NBRC 103110</strain>
    </source>
</reference>
<evidence type="ECO:0000256" key="1">
    <source>
        <dbReference type="ARBA" id="ARBA00001698"/>
    </source>
</evidence>
<dbReference type="GO" id="GO:0016024">
    <property type="term" value="P:CDP-diacylglycerol biosynthetic process"/>
    <property type="evidence" value="ECO:0007669"/>
    <property type="project" value="UniProtKB-UniPathway"/>
</dbReference>
<evidence type="ECO:0000256" key="18">
    <source>
        <dbReference type="RuleBase" id="RU003938"/>
    </source>
</evidence>
<name>A0A511W4K5_9BACI</name>
<sequence length="262" mass="29911">MKQRVITAVIGLIIFVPFVVFGGWPFALLVAVLATMGLNELFRMNNISTFSFPAVLSFLLLWIFYIDLFITPIFSYIPLEHFELFFIFIFSLLIYTVVVKNEKTYHDLSFVLLSLFYVGVGFAYFIETRYVGLEYIFFVLLIIWLTDSGAYFFGKYMGKRKLWPEISPKKTIAGFVGGVLSAIVIAVIFQLIFQLYDYVITVIVIAIIASILAQIGDLVESALKRTYEVKDSGTLLPGHGGVLDRFDSLIFMLPFLHFLQFI</sequence>
<comment type="subcellular location">
    <subcellularLocation>
        <location evidence="2">Cell membrane</location>
        <topology evidence="2">Multi-pass membrane protein</topology>
    </subcellularLocation>
</comment>
<evidence type="ECO:0000256" key="19">
    <source>
        <dbReference type="SAM" id="Phobius"/>
    </source>
</evidence>
<evidence type="ECO:0000256" key="2">
    <source>
        <dbReference type="ARBA" id="ARBA00004651"/>
    </source>
</evidence>
<organism evidence="20 21">
    <name type="scientific">Alkalibacillus haloalkaliphilus</name>
    <dbReference type="NCBI Taxonomy" id="94136"/>
    <lineage>
        <taxon>Bacteria</taxon>
        <taxon>Bacillati</taxon>
        <taxon>Bacillota</taxon>
        <taxon>Bacilli</taxon>
        <taxon>Bacillales</taxon>
        <taxon>Bacillaceae</taxon>
        <taxon>Alkalibacillus</taxon>
    </lineage>
</organism>
<comment type="catalytic activity">
    <reaction evidence="1 18">
        <text>a 1,2-diacyl-sn-glycero-3-phosphate + CTP + H(+) = a CDP-1,2-diacyl-sn-glycerol + diphosphate</text>
        <dbReference type="Rhea" id="RHEA:16229"/>
        <dbReference type="ChEBI" id="CHEBI:15378"/>
        <dbReference type="ChEBI" id="CHEBI:33019"/>
        <dbReference type="ChEBI" id="CHEBI:37563"/>
        <dbReference type="ChEBI" id="CHEBI:58332"/>
        <dbReference type="ChEBI" id="CHEBI:58608"/>
        <dbReference type="EC" id="2.7.7.41"/>
    </reaction>
</comment>
<evidence type="ECO:0000256" key="5">
    <source>
        <dbReference type="ARBA" id="ARBA00010185"/>
    </source>
</evidence>
<evidence type="ECO:0000256" key="12">
    <source>
        <dbReference type="ARBA" id="ARBA00022695"/>
    </source>
</evidence>
<evidence type="ECO:0000256" key="11">
    <source>
        <dbReference type="ARBA" id="ARBA00022692"/>
    </source>
</evidence>
<keyword evidence="14" id="KW-0443">Lipid metabolism</keyword>
<keyword evidence="13 19" id="KW-1133">Transmembrane helix</keyword>
<feature type="transmembrane region" description="Helical" evidence="19">
    <location>
        <begin position="50"/>
        <end position="70"/>
    </location>
</feature>
<dbReference type="UniPathway" id="UPA00557">
    <property type="reaction ID" value="UER00614"/>
</dbReference>
<keyword evidence="12 18" id="KW-0548">Nucleotidyltransferase</keyword>
<keyword evidence="21" id="KW-1185">Reference proteome</keyword>
<keyword evidence="17" id="KW-1208">Phospholipid metabolism</keyword>
<feature type="transmembrane region" description="Helical" evidence="19">
    <location>
        <begin position="132"/>
        <end position="152"/>
    </location>
</feature>
<dbReference type="RefSeq" id="WP_146814481.1">
    <property type="nucleotide sequence ID" value="NZ_BJYA01000002.1"/>
</dbReference>